<dbReference type="Proteomes" id="UP000321291">
    <property type="component" value="Chromosome"/>
</dbReference>
<dbReference type="GO" id="GO:0016020">
    <property type="term" value="C:membrane"/>
    <property type="evidence" value="ECO:0007669"/>
    <property type="project" value="InterPro"/>
</dbReference>
<accession>A0A5B8VTC9</accession>
<feature type="transmembrane region" description="Helical" evidence="1">
    <location>
        <begin position="149"/>
        <end position="173"/>
    </location>
</feature>
<dbReference type="NCBIfam" id="TIGR02046">
    <property type="entry name" value="sdhC_b558_fam"/>
    <property type="match status" value="1"/>
</dbReference>
<evidence type="ECO:0000256" key="1">
    <source>
        <dbReference type="SAM" id="Phobius"/>
    </source>
</evidence>
<feature type="transmembrane region" description="Helical" evidence="1">
    <location>
        <begin position="61"/>
        <end position="81"/>
    </location>
</feature>
<dbReference type="EMBL" id="CP042434">
    <property type="protein sequence ID" value="QEC73408.1"/>
    <property type="molecule type" value="Genomic_DNA"/>
</dbReference>
<reference evidence="2 3" key="1">
    <citation type="journal article" date="2017" name="Int. J. Syst. Evol. Microbiol.">
        <title>Arachidicoccus ginsenosidivorans sp. nov., with ginsenoside-converting activity isolated from ginseng cultivating soil.</title>
        <authorList>
            <person name="Siddiqi M.Z."/>
            <person name="Aslam Z."/>
            <person name="Im W.T."/>
        </authorList>
    </citation>
    <scope>NUCLEOTIDE SEQUENCE [LARGE SCALE GENOMIC DNA]</scope>
    <source>
        <strain evidence="2 3">Gsoil 809</strain>
    </source>
</reference>
<dbReference type="Gene3D" id="1.20.1300.10">
    <property type="entry name" value="Fumarate reductase/succinate dehydrogenase, transmembrane subunit"/>
    <property type="match status" value="1"/>
</dbReference>
<evidence type="ECO:0000313" key="2">
    <source>
        <dbReference type="EMBL" id="QEC73408.1"/>
    </source>
</evidence>
<dbReference type="OrthoDB" id="9802842at2"/>
<dbReference type="InterPro" id="IPR034804">
    <property type="entry name" value="SQR/QFR_C/D"/>
</dbReference>
<feature type="transmembrane region" description="Helical" evidence="1">
    <location>
        <begin position="21"/>
        <end position="41"/>
    </location>
</feature>
<keyword evidence="1" id="KW-0812">Transmembrane</keyword>
<keyword evidence="1" id="KW-1133">Transmembrane helix</keyword>
<organism evidence="2 3">
    <name type="scientific">Arachidicoccus ginsenosidivorans</name>
    <dbReference type="NCBI Taxonomy" id="496057"/>
    <lineage>
        <taxon>Bacteria</taxon>
        <taxon>Pseudomonadati</taxon>
        <taxon>Bacteroidota</taxon>
        <taxon>Chitinophagia</taxon>
        <taxon>Chitinophagales</taxon>
        <taxon>Chitinophagaceae</taxon>
        <taxon>Arachidicoccus</taxon>
    </lineage>
</organism>
<dbReference type="SUPFAM" id="SSF81343">
    <property type="entry name" value="Fumarate reductase respiratory complex transmembrane subunits"/>
    <property type="match status" value="1"/>
</dbReference>
<evidence type="ECO:0000313" key="3">
    <source>
        <dbReference type="Proteomes" id="UP000321291"/>
    </source>
</evidence>
<dbReference type="KEGG" id="agi:FSB73_18815"/>
<dbReference type="AlphaFoldDB" id="A0A5B8VTC9"/>
<dbReference type="RefSeq" id="WP_146785731.1">
    <property type="nucleotide sequence ID" value="NZ_CP042434.1"/>
</dbReference>
<protein>
    <submittedName>
        <fullName evidence="2">Succinate dehydrogenase cytochrome b subunit</fullName>
    </submittedName>
</protein>
<dbReference type="InterPro" id="IPR011138">
    <property type="entry name" value="Cytochrome_b-558"/>
</dbReference>
<keyword evidence="1" id="KW-0472">Membrane</keyword>
<keyword evidence="3" id="KW-1185">Reference proteome</keyword>
<sequence length="223" mass="25251">MSFKKLLTSAVGRKLTMGATGLFLVLFLIVHVGLNLCIFANDGGEMFNRAAHFMGGNWVPRVLEIGLFFFLIVHIVQGLILEMSNRAKRGIGYEKSYGNRGSKWYSRSMALLGILILIFLILHISNFWLPNRVHQGFLLGEEINLYDRMKVTFSIGWIVIVYLIGLIALAYHLMHGFQSAFRSLGVHNNKYNKLLTCIGRGFAIIVPLLFALMPLSFYFGWLS</sequence>
<name>A0A5B8VTC9_9BACT</name>
<dbReference type="CDD" id="cd03498">
    <property type="entry name" value="SQR_TypeB_2_TM"/>
    <property type="match status" value="1"/>
</dbReference>
<proteinExistence type="predicted"/>
<feature type="transmembrane region" description="Helical" evidence="1">
    <location>
        <begin position="194"/>
        <end position="221"/>
    </location>
</feature>
<gene>
    <name evidence="2" type="ORF">FSB73_18815</name>
</gene>
<feature type="transmembrane region" description="Helical" evidence="1">
    <location>
        <begin position="109"/>
        <end position="129"/>
    </location>
</feature>